<accession>A0A3S2UYV2</accession>
<reference evidence="6 7" key="1">
    <citation type="submission" date="2019-01" db="EMBL/GenBank/DDBJ databases">
        <authorList>
            <person name="Chen W.-M."/>
        </authorList>
    </citation>
    <scope>NUCLEOTIDE SEQUENCE [LARGE SCALE GENOMIC DNA]</scope>
    <source>
        <strain evidence="6 7">CCP-18</strain>
    </source>
</reference>
<dbReference type="Pfam" id="PF02620">
    <property type="entry name" value="YceD"/>
    <property type="match status" value="1"/>
</dbReference>
<keyword evidence="7" id="KW-1185">Reference proteome</keyword>
<evidence type="ECO:0000256" key="2">
    <source>
        <dbReference type="ARBA" id="ARBA00010740"/>
    </source>
</evidence>
<dbReference type="GO" id="GO:0042254">
    <property type="term" value="P:ribosome biogenesis"/>
    <property type="evidence" value="ECO:0007669"/>
    <property type="project" value="UniProtKB-KW"/>
</dbReference>
<evidence type="ECO:0000256" key="5">
    <source>
        <dbReference type="ARBA" id="ARBA00031841"/>
    </source>
</evidence>
<gene>
    <name evidence="6" type="ORF">EOD73_06245</name>
</gene>
<organism evidence="6 7">
    <name type="scientific">Inhella crocodyli</name>
    <dbReference type="NCBI Taxonomy" id="2499851"/>
    <lineage>
        <taxon>Bacteria</taxon>
        <taxon>Pseudomonadati</taxon>
        <taxon>Pseudomonadota</taxon>
        <taxon>Betaproteobacteria</taxon>
        <taxon>Burkholderiales</taxon>
        <taxon>Sphaerotilaceae</taxon>
        <taxon>Inhella</taxon>
    </lineage>
</organism>
<comment type="function">
    <text evidence="1">Plays a role in synthesis, processing and/or stability of 23S rRNA.</text>
</comment>
<dbReference type="GO" id="GO:0005829">
    <property type="term" value="C:cytosol"/>
    <property type="evidence" value="ECO:0007669"/>
    <property type="project" value="TreeGrafter"/>
</dbReference>
<dbReference type="InterPro" id="IPR039255">
    <property type="entry name" value="YceD_bac"/>
</dbReference>
<evidence type="ECO:0000256" key="1">
    <source>
        <dbReference type="ARBA" id="ARBA00002868"/>
    </source>
</evidence>
<proteinExistence type="inferred from homology"/>
<evidence type="ECO:0000256" key="4">
    <source>
        <dbReference type="ARBA" id="ARBA00022517"/>
    </source>
</evidence>
<dbReference type="InterPro" id="IPR003772">
    <property type="entry name" value="YceD"/>
</dbReference>
<dbReference type="PANTHER" id="PTHR38099">
    <property type="entry name" value="LARGE RIBOSOMAL RNA SUBUNIT ACCUMULATION PROTEIN YCED"/>
    <property type="match status" value="1"/>
</dbReference>
<sequence length="189" mass="20269">MSNDRTFSPRGLDVAAFAQAGAELAGEWPAAALTRLADSGAPESPAAAWPPVRWRVLGSVKPVLGGDAEVWLALSVQAQVHQTCQRCLQPAALDVVVERSFRFVRDEAQAAELDADSDDDVLVMSRRFDLQDWVEDELLLALPIVPFHDVCPAPLPMVSEPEESDEPAKPNPFAVLQALKGDKGSSGSA</sequence>
<dbReference type="EMBL" id="SACM01000001">
    <property type="protein sequence ID" value="RVT88566.1"/>
    <property type="molecule type" value="Genomic_DNA"/>
</dbReference>
<protein>
    <recommendedName>
        <fullName evidence="3">Large ribosomal RNA subunit accumulation protein YceD</fullName>
    </recommendedName>
    <alternativeName>
        <fullName evidence="5">23S rRNA accumulation protein YceD</fullName>
    </alternativeName>
</protein>
<dbReference type="Proteomes" id="UP000288587">
    <property type="component" value="Unassembled WGS sequence"/>
</dbReference>
<dbReference type="PANTHER" id="PTHR38099:SF1">
    <property type="entry name" value="LARGE RIBOSOMAL RNA SUBUNIT ACCUMULATION PROTEIN YCED"/>
    <property type="match status" value="1"/>
</dbReference>
<evidence type="ECO:0000313" key="7">
    <source>
        <dbReference type="Proteomes" id="UP000288587"/>
    </source>
</evidence>
<dbReference type="RefSeq" id="WP_127681869.1">
    <property type="nucleotide sequence ID" value="NZ_SACM01000001.1"/>
</dbReference>
<comment type="caution">
    <text evidence="6">The sequence shown here is derived from an EMBL/GenBank/DDBJ whole genome shotgun (WGS) entry which is preliminary data.</text>
</comment>
<dbReference type="AlphaFoldDB" id="A0A3S2UYV2"/>
<dbReference type="OrthoDB" id="5297600at2"/>
<evidence type="ECO:0000256" key="3">
    <source>
        <dbReference type="ARBA" id="ARBA00015716"/>
    </source>
</evidence>
<evidence type="ECO:0000313" key="6">
    <source>
        <dbReference type="EMBL" id="RVT88566.1"/>
    </source>
</evidence>
<keyword evidence="4" id="KW-0690">Ribosome biogenesis</keyword>
<comment type="similarity">
    <text evidence="2">Belongs to the DUF177 domain family.</text>
</comment>
<name>A0A3S2UYV2_9BURK</name>